<dbReference type="PANTHER" id="PTHR13061">
    <property type="entry name" value="DYNACTIN SUBUNIT P25"/>
    <property type="match status" value="1"/>
</dbReference>
<dbReference type="OrthoDB" id="9803036at2"/>
<dbReference type="Gene3D" id="2.160.10.10">
    <property type="entry name" value="Hexapeptide repeat proteins"/>
    <property type="match status" value="1"/>
</dbReference>
<dbReference type="AlphaFoldDB" id="A0A173RSA3"/>
<comment type="caution">
    <text evidence="1">The sequence shown here is derived from an EMBL/GenBank/DDBJ whole genome shotgun (WGS) entry which is preliminary data.</text>
</comment>
<dbReference type="EMBL" id="WMQE01000017">
    <property type="protein sequence ID" value="MTK21458.1"/>
    <property type="molecule type" value="Genomic_DNA"/>
</dbReference>
<dbReference type="CDD" id="cd04645">
    <property type="entry name" value="LbH_gamma_CA_like"/>
    <property type="match status" value="1"/>
</dbReference>
<dbReference type="Proteomes" id="UP000487649">
    <property type="component" value="Unassembled WGS sequence"/>
</dbReference>
<dbReference type="InterPro" id="IPR047324">
    <property type="entry name" value="LbH_gamma_CA-like"/>
</dbReference>
<dbReference type="SUPFAM" id="SSF51161">
    <property type="entry name" value="Trimeric LpxA-like enzymes"/>
    <property type="match status" value="1"/>
</dbReference>
<dbReference type="InterPro" id="IPR050484">
    <property type="entry name" value="Transf_Hexapept/Carb_Anhydrase"/>
</dbReference>
<sequence length="168" mass="18181">MISYQNNLPQIDSTAFIAHNATLIGKVILSKESSVWYNAVLRADLNTICVGEQTNLQEAVCIHVTKEHPTLIKNRVTIGHGAILHGCTIEDDVLIGMGAIILDGAIIETGAMVGAGCVVPPNKKVPANHLALGNPMKIIRPLTESELKCNIENALLYVELSKEYQSQK</sequence>
<name>A0A173RSA3_9FIRM</name>
<dbReference type="GeneID" id="60059309"/>
<organism evidence="1 2">
    <name type="scientific">Turicibacter sanguinis</name>
    <dbReference type="NCBI Taxonomy" id="154288"/>
    <lineage>
        <taxon>Bacteria</taxon>
        <taxon>Bacillati</taxon>
        <taxon>Bacillota</taxon>
        <taxon>Erysipelotrichia</taxon>
        <taxon>Erysipelotrichales</taxon>
        <taxon>Turicibacteraceae</taxon>
        <taxon>Turicibacter</taxon>
    </lineage>
</organism>
<accession>A0A173RSA3</accession>
<dbReference type="PANTHER" id="PTHR13061:SF29">
    <property type="entry name" value="GAMMA CARBONIC ANHYDRASE-LIKE 1, MITOCHONDRIAL-RELATED"/>
    <property type="match status" value="1"/>
</dbReference>
<dbReference type="InterPro" id="IPR011004">
    <property type="entry name" value="Trimer_LpxA-like_sf"/>
</dbReference>
<dbReference type="RefSeq" id="WP_006783605.1">
    <property type="nucleotide sequence ID" value="NZ_CABJBH010000003.1"/>
</dbReference>
<reference evidence="1 2" key="1">
    <citation type="journal article" date="2019" name="Nat. Med.">
        <title>A library of human gut bacterial isolates paired with longitudinal multiomics data enables mechanistic microbiome research.</title>
        <authorList>
            <person name="Poyet M."/>
            <person name="Groussin M."/>
            <person name="Gibbons S.M."/>
            <person name="Avila-Pacheco J."/>
            <person name="Jiang X."/>
            <person name="Kearney S.M."/>
            <person name="Perrotta A.R."/>
            <person name="Berdy B."/>
            <person name="Zhao S."/>
            <person name="Lieberman T.D."/>
            <person name="Swanson P.K."/>
            <person name="Smith M."/>
            <person name="Roesemann S."/>
            <person name="Alexander J.E."/>
            <person name="Rich S.A."/>
            <person name="Livny J."/>
            <person name="Vlamakis H."/>
            <person name="Clish C."/>
            <person name="Bullock K."/>
            <person name="Deik A."/>
            <person name="Scott J."/>
            <person name="Pierce K.A."/>
            <person name="Xavier R.J."/>
            <person name="Alm E.J."/>
        </authorList>
    </citation>
    <scope>NUCLEOTIDE SEQUENCE [LARGE SCALE GENOMIC DNA]</scope>
    <source>
        <strain evidence="1 2">BIOML-A198</strain>
    </source>
</reference>
<protein>
    <submittedName>
        <fullName evidence="1">Gamma carbonic anhydrase family protein</fullName>
    </submittedName>
</protein>
<proteinExistence type="predicted"/>
<dbReference type="Pfam" id="PF00132">
    <property type="entry name" value="Hexapep"/>
    <property type="match status" value="1"/>
</dbReference>
<dbReference type="InterPro" id="IPR001451">
    <property type="entry name" value="Hexapep"/>
</dbReference>
<evidence type="ECO:0000313" key="1">
    <source>
        <dbReference type="EMBL" id="MTK21458.1"/>
    </source>
</evidence>
<evidence type="ECO:0000313" key="2">
    <source>
        <dbReference type="Proteomes" id="UP000487649"/>
    </source>
</evidence>
<gene>
    <name evidence="1" type="ORF">GMA92_08490</name>
</gene>